<sequence length="185" mass="21028">MRLLPVIQELIQGQPGILGDLPKKHWGDIPALVKGDRRCLSRWMSKLPMGTALPDFLEPEIRQNCQHLARFKNWCASHAKSGNGDLLNSDELRFHPGFPIFQQHPDDFFEISLQFIQGLSLRMRALKLWNGAYIQSGFRALLDDGSVTFHFMTPGPILIIRFSASILAFFAPALYSSFRFGDITR</sequence>
<gene>
    <name evidence="2" type="ORF">BECKMB1821I_GA0114274_10665</name>
</gene>
<name>A0A450XY73_9GAMM</name>
<reference evidence="2" key="1">
    <citation type="submission" date="2019-02" db="EMBL/GenBank/DDBJ databases">
        <authorList>
            <person name="Gruber-Vodicka R. H."/>
            <person name="Seah K. B. B."/>
        </authorList>
    </citation>
    <scope>NUCLEOTIDE SEQUENCE</scope>
    <source>
        <strain evidence="2">BECK_BZ199</strain>
    </source>
</reference>
<dbReference type="AlphaFoldDB" id="A0A450XY73"/>
<evidence type="ECO:0000256" key="1">
    <source>
        <dbReference type="SAM" id="Phobius"/>
    </source>
</evidence>
<keyword evidence="1" id="KW-0812">Transmembrane</keyword>
<keyword evidence="1" id="KW-0472">Membrane</keyword>
<dbReference type="EMBL" id="CAADFQ010000066">
    <property type="protein sequence ID" value="VFK34240.1"/>
    <property type="molecule type" value="Genomic_DNA"/>
</dbReference>
<accession>A0A450XY73</accession>
<proteinExistence type="predicted"/>
<protein>
    <submittedName>
        <fullName evidence="2">Uncharacterized protein</fullName>
    </submittedName>
</protein>
<feature type="transmembrane region" description="Helical" evidence="1">
    <location>
        <begin position="158"/>
        <end position="178"/>
    </location>
</feature>
<organism evidence="2">
    <name type="scientific">Candidatus Kentrum sp. MB</name>
    <dbReference type="NCBI Taxonomy" id="2138164"/>
    <lineage>
        <taxon>Bacteria</taxon>
        <taxon>Pseudomonadati</taxon>
        <taxon>Pseudomonadota</taxon>
        <taxon>Gammaproteobacteria</taxon>
        <taxon>Candidatus Kentrum</taxon>
    </lineage>
</organism>
<keyword evidence="1" id="KW-1133">Transmembrane helix</keyword>
<evidence type="ECO:0000313" key="2">
    <source>
        <dbReference type="EMBL" id="VFK34240.1"/>
    </source>
</evidence>